<gene>
    <name evidence="9" type="ORF">PAC_16872</name>
</gene>
<organism evidence="9 10">
    <name type="scientific">Phialocephala subalpina</name>
    <dbReference type="NCBI Taxonomy" id="576137"/>
    <lineage>
        <taxon>Eukaryota</taxon>
        <taxon>Fungi</taxon>
        <taxon>Dikarya</taxon>
        <taxon>Ascomycota</taxon>
        <taxon>Pezizomycotina</taxon>
        <taxon>Leotiomycetes</taxon>
        <taxon>Helotiales</taxon>
        <taxon>Mollisiaceae</taxon>
        <taxon>Phialocephala</taxon>
        <taxon>Phialocephala fortinii species complex</taxon>
    </lineage>
</organism>
<dbReference type="Gene3D" id="1.10.630.10">
    <property type="entry name" value="Cytochrome P450"/>
    <property type="match status" value="1"/>
</dbReference>
<evidence type="ECO:0000256" key="5">
    <source>
        <dbReference type="ARBA" id="ARBA00023004"/>
    </source>
</evidence>
<dbReference type="OrthoDB" id="1470350at2759"/>
<evidence type="ECO:0000256" key="6">
    <source>
        <dbReference type="PIRSR" id="PIRSR602401-1"/>
    </source>
</evidence>
<dbReference type="GO" id="GO:0016705">
    <property type="term" value="F:oxidoreductase activity, acting on paired donors, with incorporation or reduction of molecular oxygen"/>
    <property type="evidence" value="ECO:0007669"/>
    <property type="project" value="InterPro"/>
</dbReference>
<accession>A0A1L7XPM6</accession>
<protein>
    <submittedName>
        <fullName evidence="9">Related to cytochrome P450</fullName>
    </submittedName>
</protein>
<dbReference type="PROSITE" id="PS00086">
    <property type="entry name" value="CYTOCHROME_P450"/>
    <property type="match status" value="1"/>
</dbReference>
<sequence length="466" mass="53148">MAVLAGLLILATAWLFQILHRAYSTPLRQIPGPWYAPFTHLVLKAQVLQGRRLHYIHDLHERYGPIVRIAPKEVAISDFDAFSEIHRINSGYHKTLWYEMVNNQEVPGIFAIRDPKQHAQRRRLLARGFSKSYLKEYWEDSIREKAELAVAKIKRDATKGSADILKWWTFYTTDKNQYMRAVELNLFAGGMHAEFPIMWDVIWSICNYLPLQSLRQLFHYQEYTMEYASRAVNNSKSQDGNTKTIFSTIIAEAGKEDTPLTDKQVKLEAGNMIVAGSDTTAVTLTYLIWAVLKKPELRKDLEEEVRELKEDFTDTDLETLPLLNATIEEALRLYSAAPASLPRQTPANGATLCRYKLPGNITVCTQAYTIHRDPNMFSDPDNFDPTRFLHPETLPPNSSAALHPFGAGSRICLGIHLARTELRLATALFFRECVGARLAGTTTDESMEMENFFLIQPKAHRCEIVL</sequence>
<proteinExistence type="inferred from homology"/>
<evidence type="ECO:0000256" key="1">
    <source>
        <dbReference type="ARBA" id="ARBA00001971"/>
    </source>
</evidence>
<evidence type="ECO:0000256" key="3">
    <source>
        <dbReference type="ARBA" id="ARBA00022723"/>
    </source>
</evidence>
<dbReference type="AlphaFoldDB" id="A0A1L7XPM6"/>
<dbReference type="GO" id="GO:0004497">
    <property type="term" value="F:monooxygenase activity"/>
    <property type="evidence" value="ECO:0007669"/>
    <property type="project" value="UniProtKB-KW"/>
</dbReference>
<dbReference type="CDD" id="cd11059">
    <property type="entry name" value="CYP_fungal"/>
    <property type="match status" value="1"/>
</dbReference>
<dbReference type="PRINTS" id="PR00385">
    <property type="entry name" value="P450"/>
</dbReference>
<keyword evidence="10" id="KW-1185">Reference proteome</keyword>
<dbReference type="STRING" id="576137.A0A1L7XPM6"/>
<feature type="binding site" description="axial binding residue" evidence="6">
    <location>
        <position position="412"/>
    </location>
    <ligand>
        <name>heme</name>
        <dbReference type="ChEBI" id="CHEBI:30413"/>
    </ligand>
    <ligandPart>
        <name>Fe</name>
        <dbReference type="ChEBI" id="CHEBI:18248"/>
    </ligandPart>
</feature>
<dbReference type="PRINTS" id="PR00463">
    <property type="entry name" value="EP450I"/>
</dbReference>
<dbReference type="InterPro" id="IPR036396">
    <property type="entry name" value="Cyt_P450_sf"/>
</dbReference>
<evidence type="ECO:0000256" key="2">
    <source>
        <dbReference type="ARBA" id="ARBA00010617"/>
    </source>
</evidence>
<evidence type="ECO:0000256" key="4">
    <source>
        <dbReference type="ARBA" id="ARBA00023002"/>
    </source>
</evidence>
<dbReference type="Pfam" id="PF00067">
    <property type="entry name" value="p450"/>
    <property type="match status" value="1"/>
</dbReference>
<name>A0A1L7XPM6_9HELO</name>
<dbReference type="InterPro" id="IPR050121">
    <property type="entry name" value="Cytochrome_P450_monoxygenase"/>
</dbReference>
<feature type="signal peptide" evidence="8">
    <location>
        <begin position="1"/>
        <end position="24"/>
    </location>
</feature>
<comment type="cofactor">
    <cofactor evidence="1 6">
        <name>heme</name>
        <dbReference type="ChEBI" id="CHEBI:30413"/>
    </cofactor>
</comment>
<keyword evidence="6 7" id="KW-0349">Heme</keyword>
<dbReference type="InterPro" id="IPR017972">
    <property type="entry name" value="Cyt_P450_CS"/>
</dbReference>
<dbReference type="EMBL" id="FJOG01000041">
    <property type="protein sequence ID" value="CZR66973.1"/>
    <property type="molecule type" value="Genomic_DNA"/>
</dbReference>
<keyword evidence="5 6" id="KW-0408">Iron</keyword>
<dbReference type="Proteomes" id="UP000184330">
    <property type="component" value="Unassembled WGS sequence"/>
</dbReference>
<dbReference type="InterPro" id="IPR002401">
    <property type="entry name" value="Cyt_P450_E_grp-I"/>
</dbReference>
<dbReference type="InterPro" id="IPR001128">
    <property type="entry name" value="Cyt_P450"/>
</dbReference>
<evidence type="ECO:0000256" key="8">
    <source>
        <dbReference type="SAM" id="SignalP"/>
    </source>
</evidence>
<reference evidence="9 10" key="1">
    <citation type="submission" date="2016-03" db="EMBL/GenBank/DDBJ databases">
        <authorList>
            <person name="Ploux O."/>
        </authorList>
    </citation>
    <scope>NUCLEOTIDE SEQUENCE [LARGE SCALE GENOMIC DNA]</scope>
    <source>
        <strain evidence="9 10">UAMH 11012</strain>
    </source>
</reference>
<keyword evidence="4 7" id="KW-0560">Oxidoreductase</keyword>
<comment type="similarity">
    <text evidence="2 7">Belongs to the cytochrome P450 family.</text>
</comment>
<dbReference type="SUPFAM" id="SSF48264">
    <property type="entry name" value="Cytochrome P450"/>
    <property type="match status" value="1"/>
</dbReference>
<evidence type="ECO:0000313" key="9">
    <source>
        <dbReference type="EMBL" id="CZR66973.1"/>
    </source>
</evidence>
<feature type="chain" id="PRO_5012159808" evidence="8">
    <location>
        <begin position="25"/>
        <end position="466"/>
    </location>
</feature>
<dbReference type="PANTHER" id="PTHR24305">
    <property type="entry name" value="CYTOCHROME P450"/>
    <property type="match status" value="1"/>
</dbReference>
<evidence type="ECO:0000256" key="7">
    <source>
        <dbReference type="RuleBase" id="RU000461"/>
    </source>
</evidence>
<keyword evidence="7" id="KW-0503">Monooxygenase</keyword>
<keyword evidence="8" id="KW-0732">Signal</keyword>
<dbReference type="GO" id="GO:0005506">
    <property type="term" value="F:iron ion binding"/>
    <property type="evidence" value="ECO:0007669"/>
    <property type="project" value="InterPro"/>
</dbReference>
<evidence type="ECO:0000313" key="10">
    <source>
        <dbReference type="Proteomes" id="UP000184330"/>
    </source>
</evidence>
<keyword evidence="3 6" id="KW-0479">Metal-binding</keyword>
<dbReference type="GO" id="GO:0020037">
    <property type="term" value="F:heme binding"/>
    <property type="evidence" value="ECO:0007669"/>
    <property type="project" value="InterPro"/>
</dbReference>
<dbReference type="PANTHER" id="PTHR24305:SF96">
    <property type="entry name" value="CYTOCHROME P450 MONOOXYGENASE STCB-RELATED"/>
    <property type="match status" value="1"/>
</dbReference>